<evidence type="ECO:0000256" key="4">
    <source>
        <dbReference type="ARBA" id="ARBA00022857"/>
    </source>
</evidence>
<evidence type="ECO:0000256" key="8">
    <source>
        <dbReference type="ARBA" id="ARBA00023160"/>
    </source>
</evidence>
<evidence type="ECO:0000256" key="1">
    <source>
        <dbReference type="ARBA" id="ARBA00010371"/>
    </source>
</evidence>
<evidence type="ECO:0000256" key="9">
    <source>
        <dbReference type="ARBA" id="ARBA00038963"/>
    </source>
</evidence>
<accession>A0A942T9C3</accession>
<protein>
    <recommendedName>
        <fullName evidence="9">enoyl-[acyl-carrier-protein] reductase</fullName>
        <ecNumber evidence="9">1.3.1.104</ecNumber>
    </recommendedName>
</protein>
<dbReference type="EMBL" id="JAGYPE010000008">
    <property type="protein sequence ID" value="MBS4187543.1"/>
    <property type="molecule type" value="Genomic_DNA"/>
</dbReference>
<dbReference type="InterPro" id="IPR036291">
    <property type="entry name" value="NAD(P)-bd_dom_sf"/>
</dbReference>
<dbReference type="EC" id="1.3.1.104" evidence="9"/>
<feature type="domain" description="Enoyl reductase (ER)" evidence="11">
    <location>
        <begin position="18"/>
        <end position="329"/>
    </location>
</feature>
<dbReference type="SUPFAM" id="SSF51735">
    <property type="entry name" value="NAD(P)-binding Rossmann-fold domains"/>
    <property type="match status" value="1"/>
</dbReference>
<dbReference type="AlphaFoldDB" id="A0A942T9C3"/>
<evidence type="ECO:0000256" key="6">
    <source>
        <dbReference type="ARBA" id="ARBA00023002"/>
    </source>
</evidence>
<dbReference type="SUPFAM" id="SSF50129">
    <property type="entry name" value="GroES-like"/>
    <property type="match status" value="1"/>
</dbReference>
<keyword evidence="8" id="KW-0275">Fatty acid biosynthesis</keyword>
<evidence type="ECO:0000256" key="2">
    <source>
        <dbReference type="ARBA" id="ARBA00022516"/>
    </source>
</evidence>
<dbReference type="InterPro" id="IPR051034">
    <property type="entry name" value="Mito_Enoyl-ACP_Reductase"/>
</dbReference>
<dbReference type="GO" id="GO:0141148">
    <property type="term" value="F:enoyl-[acyl-carrier-protein] reductase (NADPH) activity"/>
    <property type="evidence" value="ECO:0007669"/>
    <property type="project" value="UniProtKB-EC"/>
</dbReference>
<comment type="caution">
    <text evidence="12">The sequence shown here is derived from an EMBL/GenBank/DDBJ whole genome shotgun (WGS) entry which is preliminary data.</text>
</comment>
<dbReference type="CDD" id="cd08292">
    <property type="entry name" value="ETR_like_2"/>
    <property type="match status" value="1"/>
</dbReference>
<dbReference type="InterPro" id="IPR013154">
    <property type="entry name" value="ADH-like_N"/>
</dbReference>
<proteinExistence type="inferred from homology"/>
<dbReference type="Pfam" id="PF00107">
    <property type="entry name" value="ADH_zinc_N"/>
    <property type="match status" value="1"/>
</dbReference>
<evidence type="ECO:0000259" key="11">
    <source>
        <dbReference type="SMART" id="SM00829"/>
    </source>
</evidence>
<comment type="catalytic activity">
    <reaction evidence="10">
        <text>a 2,3-saturated acyl-[ACP] + NADP(+) = a (2E)-enoyl-[ACP] + NADPH + H(+)</text>
        <dbReference type="Rhea" id="RHEA:22564"/>
        <dbReference type="Rhea" id="RHEA-COMP:9925"/>
        <dbReference type="Rhea" id="RHEA-COMP:9926"/>
        <dbReference type="ChEBI" id="CHEBI:15378"/>
        <dbReference type="ChEBI" id="CHEBI:57783"/>
        <dbReference type="ChEBI" id="CHEBI:58349"/>
        <dbReference type="ChEBI" id="CHEBI:78784"/>
        <dbReference type="ChEBI" id="CHEBI:78785"/>
        <dbReference type="EC" id="1.3.1.104"/>
    </reaction>
</comment>
<evidence type="ECO:0000256" key="10">
    <source>
        <dbReference type="ARBA" id="ARBA00048843"/>
    </source>
</evidence>
<evidence type="ECO:0000256" key="5">
    <source>
        <dbReference type="ARBA" id="ARBA00022946"/>
    </source>
</evidence>
<dbReference type="SMART" id="SM00829">
    <property type="entry name" value="PKS_ER"/>
    <property type="match status" value="1"/>
</dbReference>
<keyword evidence="7" id="KW-0443">Lipid metabolism</keyword>
<gene>
    <name evidence="12" type="ORF">KHB02_39910</name>
</gene>
<keyword evidence="2" id="KW-0444">Lipid biosynthesis</keyword>
<dbReference type="Gene3D" id="3.90.180.10">
    <property type="entry name" value="Medium-chain alcohol dehydrogenases, catalytic domain"/>
    <property type="match status" value="1"/>
</dbReference>
<comment type="similarity">
    <text evidence="1">Belongs to the zinc-containing alcohol dehydrogenase family. Quinone oxidoreductase subfamily.</text>
</comment>
<name>A0A942T9C3_9BACI</name>
<dbReference type="Pfam" id="PF08240">
    <property type="entry name" value="ADH_N"/>
    <property type="match status" value="1"/>
</dbReference>
<keyword evidence="4" id="KW-0521">NADP</keyword>
<dbReference type="PANTHER" id="PTHR43981">
    <property type="entry name" value="ENOYL-[ACYL-CARRIER-PROTEIN] REDUCTASE, MITOCHONDRIAL"/>
    <property type="match status" value="1"/>
</dbReference>
<dbReference type="InterPro" id="IPR020843">
    <property type="entry name" value="ER"/>
</dbReference>
<dbReference type="InterPro" id="IPR011032">
    <property type="entry name" value="GroES-like_sf"/>
</dbReference>
<reference evidence="12" key="1">
    <citation type="submission" date="2021-05" db="EMBL/GenBank/DDBJ databases">
        <title>Novel Bacillus species.</title>
        <authorList>
            <person name="Liu G."/>
        </authorList>
    </citation>
    <scope>NUCLEOTIDE SEQUENCE</scope>
    <source>
        <strain evidence="12">FJAT-50051</strain>
    </source>
</reference>
<evidence type="ECO:0000256" key="7">
    <source>
        <dbReference type="ARBA" id="ARBA00023098"/>
    </source>
</evidence>
<evidence type="ECO:0000256" key="3">
    <source>
        <dbReference type="ARBA" id="ARBA00022832"/>
    </source>
</evidence>
<dbReference type="GO" id="GO:0006633">
    <property type="term" value="P:fatty acid biosynthetic process"/>
    <property type="evidence" value="ECO:0007669"/>
    <property type="project" value="UniProtKB-KW"/>
</dbReference>
<keyword evidence="6" id="KW-0560">Oxidoreductase</keyword>
<dbReference type="PANTHER" id="PTHR43981:SF2">
    <property type="entry name" value="ENOYL-[ACYL-CARRIER-PROTEIN] REDUCTASE, MITOCHONDRIAL"/>
    <property type="match status" value="1"/>
</dbReference>
<dbReference type="InterPro" id="IPR013149">
    <property type="entry name" value="ADH-like_C"/>
</dbReference>
<keyword evidence="5" id="KW-0809">Transit peptide</keyword>
<keyword evidence="3" id="KW-0276">Fatty acid metabolism</keyword>
<sequence length="331" mass="34754">MSTTPTTMRAVVHHEFGEPADVLTAEERPVPTPGPGEVLVRTVLSPIHNHDLWTIRGTYGFKPELPAQSGTEALGVVEALGEGVTNLQVGQRVAGGTFGVWAEYYTANAAGLIPVPDAMSDESAAQLVSMPFSAISLLHSLDLHEGDWLIQNAANGAVGRMVAQLGKARGINVIGLVRRAAGVEELREQGIERIVATDADDWQEQVRAITGGAPIVAGVESVGGKAAGDIASVLGENATLVVFGAMASPTLEIPSGKVIFGQLTVKGFWGSVVSKTMDAQTKQQLFGELITRVLDGSLTLPVSETFPFEQARDAARASDTAGRVGKVMLRP</sequence>
<evidence type="ECO:0000313" key="12">
    <source>
        <dbReference type="EMBL" id="MBS4187543.1"/>
    </source>
</evidence>
<dbReference type="Gene3D" id="3.40.50.720">
    <property type="entry name" value="NAD(P)-binding Rossmann-like Domain"/>
    <property type="match status" value="1"/>
</dbReference>
<organism evidence="12">
    <name type="scientific">Neobacillus citreus</name>
    <dbReference type="NCBI Taxonomy" id="2833578"/>
    <lineage>
        <taxon>Bacteria</taxon>
        <taxon>Bacillati</taxon>
        <taxon>Bacillota</taxon>
        <taxon>Bacilli</taxon>
        <taxon>Bacillales</taxon>
        <taxon>Bacillaceae</taxon>
        <taxon>Neobacillus</taxon>
    </lineage>
</organism>